<comment type="caution">
    <text evidence="5">The sequence shown here is derived from an EMBL/GenBank/DDBJ whole genome shotgun (WGS) entry which is preliminary data.</text>
</comment>
<accession>A0ABR9GB86</accession>
<feature type="domain" description="p-hydroxybenzoic acid efflux pump subunit AaeA-like beta-barrel" evidence="4">
    <location>
        <begin position="256"/>
        <end position="347"/>
    </location>
</feature>
<evidence type="ECO:0000256" key="1">
    <source>
        <dbReference type="ARBA" id="ARBA00004196"/>
    </source>
</evidence>
<dbReference type="Pfam" id="PF25963">
    <property type="entry name" value="Beta-barrel_AAEA"/>
    <property type="match status" value="1"/>
</dbReference>
<keyword evidence="2" id="KW-1133">Transmembrane helix</keyword>
<dbReference type="InterPro" id="IPR058634">
    <property type="entry name" value="AaeA-lik-b-barrel"/>
</dbReference>
<name>A0ABR9GB86_9GAMM</name>
<dbReference type="Gene3D" id="2.40.50.100">
    <property type="match status" value="1"/>
</dbReference>
<protein>
    <submittedName>
        <fullName evidence="5">HlyD family efflux transporter periplasmic adaptor subunit</fullName>
    </submittedName>
</protein>
<dbReference type="InterPro" id="IPR058633">
    <property type="entry name" value="EmrA/FarA_HH"/>
</dbReference>
<evidence type="ECO:0000313" key="6">
    <source>
        <dbReference type="Proteomes" id="UP000651010"/>
    </source>
</evidence>
<evidence type="ECO:0000259" key="4">
    <source>
        <dbReference type="Pfam" id="PF25963"/>
    </source>
</evidence>
<feature type="domain" description="Multidrug export protein EmrA/FarA alpha-helical hairpin" evidence="3">
    <location>
        <begin position="98"/>
        <end position="218"/>
    </location>
</feature>
<organism evidence="5 6">
    <name type="scientific">Dyella acidiphila</name>
    <dbReference type="NCBI Taxonomy" id="2775866"/>
    <lineage>
        <taxon>Bacteria</taxon>
        <taxon>Pseudomonadati</taxon>
        <taxon>Pseudomonadota</taxon>
        <taxon>Gammaproteobacteria</taxon>
        <taxon>Lysobacterales</taxon>
        <taxon>Rhodanobacteraceae</taxon>
        <taxon>Dyella</taxon>
    </lineage>
</organism>
<evidence type="ECO:0000256" key="2">
    <source>
        <dbReference type="SAM" id="Phobius"/>
    </source>
</evidence>
<dbReference type="Gene3D" id="2.40.30.170">
    <property type="match status" value="1"/>
</dbReference>
<keyword evidence="2" id="KW-0812">Transmembrane</keyword>
<dbReference type="InterPro" id="IPR050739">
    <property type="entry name" value="MFP"/>
</dbReference>
<dbReference type="Pfam" id="PF25885">
    <property type="entry name" value="HH_EMRA"/>
    <property type="match status" value="1"/>
</dbReference>
<gene>
    <name evidence="5" type="ORF">IGX34_13015</name>
</gene>
<evidence type="ECO:0000259" key="3">
    <source>
        <dbReference type="Pfam" id="PF25885"/>
    </source>
</evidence>
<keyword evidence="6" id="KW-1185">Reference proteome</keyword>
<sequence length="393" mass="41777">MSATDISKDANDSGLAAKNPAKRSRALLIVAGVFVLAAVIWFLLWLLVFSRRENTDNAYVGGNQVALSSQVSGTVVAILTDDTQRVEAGQVLVKLDGTDADVRLRQTSSALAQAVRQVRQQTDSVSSADATVAAREVDLRKAQADLKRHLPLVAAQAESPEIVQHMRDAVAQAQAALDTAKAQASASRAAIEGVDTADNPTVQQARANFRAAWIAAQRNTIVAPVSGYVAQRSVQLGASITPGQQLMTIVPMHNLWIDANFKENQLRHIRIGQPVKISTDIYGGSAEYHGKVIGLGAGTGSVFSLLPAQNATGNWIKVVQRVPVRIALDNNELDKHPLRVGLSTDVTVDITNDQGPLLASSPQQPPAETSVYDQVAAQADAEAQKIISANLGK</sequence>
<dbReference type="Proteomes" id="UP000651010">
    <property type="component" value="Unassembled WGS sequence"/>
</dbReference>
<keyword evidence="2" id="KW-0472">Membrane</keyword>
<feature type="transmembrane region" description="Helical" evidence="2">
    <location>
        <begin position="26"/>
        <end position="48"/>
    </location>
</feature>
<reference evidence="5 6" key="1">
    <citation type="submission" date="2020-09" db="EMBL/GenBank/DDBJ databases">
        <title>Dyella sp. 7MK23 isolated from forest soil.</title>
        <authorList>
            <person name="Fu J."/>
        </authorList>
    </citation>
    <scope>NUCLEOTIDE SEQUENCE [LARGE SCALE GENOMIC DNA]</scope>
    <source>
        <strain evidence="5 6">7MK23</strain>
    </source>
</reference>
<dbReference type="RefSeq" id="WP_192556149.1">
    <property type="nucleotide sequence ID" value="NZ_JACZZA010000007.1"/>
</dbReference>
<dbReference type="PANTHER" id="PTHR30386">
    <property type="entry name" value="MEMBRANE FUSION SUBUNIT OF EMRAB-TOLC MULTIDRUG EFFLUX PUMP"/>
    <property type="match status" value="1"/>
</dbReference>
<dbReference type="EMBL" id="JACZZA010000007">
    <property type="protein sequence ID" value="MBE1161300.1"/>
    <property type="molecule type" value="Genomic_DNA"/>
</dbReference>
<dbReference type="SUPFAM" id="SSF111369">
    <property type="entry name" value="HlyD-like secretion proteins"/>
    <property type="match status" value="2"/>
</dbReference>
<evidence type="ECO:0000313" key="5">
    <source>
        <dbReference type="EMBL" id="MBE1161300.1"/>
    </source>
</evidence>
<proteinExistence type="predicted"/>
<dbReference type="PANTHER" id="PTHR30386:SF19">
    <property type="entry name" value="MULTIDRUG EXPORT PROTEIN EMRA-RELATED"/>
    <property type="match status" value="1"/>
</dbReference>
<dbReference type="Gene3D" id="1.10.287.470">
    <property type="entry name" value="Helix hairpin bin"/>
    <property type="match status" value="1"/>
</dbReference>
<comment type="subcellular location">
    <subcellularLocation>
        <location evidence="1">Cell envelope</location>
    </subcellularLocation>
</comment>